<keyword evidence="3" id="KW-1015">Disulfide bond</keyword>
<evidence type="ECO:0000256" key="5">
    <source>
        <dbReference type="ARBA" id="ARBA00042114"/>
    </source>
</evidence>
<accession>A0A9D3P8D2</accession>
<dbReference type="Proteomes" id="UP000824219">
    <property type="component" value="Linkage Group LG01"/>
</dbReference>
<evidence type="ECO:0000313" key="8">
    <source>
        <dbReference type="EMBL" id="KAG7336446.1"/>
    </source>
</evidence>
<dbReference type="GO" id="GO:0005739">
    <property type="term" value="C:mitochondrion"/>
    <property type="evidence" value="ECO:0007669"/>
    <property type="project" value="UniProtKB-SubCell"/>
</dbReference>
<dbReference type="AlphaFoldDB" id="A0A9D3P8D2"/>
<dbReference type="FunFam" id="1.10.10.140:FF:000001">
    <property type="entry name" value="Cytochrome c oxidase subunit 6B1"/>
    <property type="match status" value="1"/>
</dbReference>
<dbReference type="SUPFAM" id="SSF47694">
    <property type="entry name" value="Cytochrome c oxidase subunit h"/>
    <property type="match status" value="1"/>
</dbReference>
<comment type="subcellular location">
    <subcellularLocation>
        <location evidence="1">Mitochondrion</location>
    </subcellularLocation>
</comment>
<evidence type="ECO:0000256" key="6">
    <source>
        <dbReference type="SAM" id="Coils"/>
    </source>
</evidence>
<dbReference type="Pfam" id="PF02297">
    <property type="entry name" value="COX6B"/>
    <property type="match status" value="1"/>
</dbReference>
<evidence type="ECO:0000313" key="9">
    <source>
        <dbReference type="Proteomes" id="UP000824219"/>
    </source>
</evidence>
<feature type="region of interest" description="Disordered" evidence="7">
    <location>
        <begin position="380"/>
        <end position="402"/>
    </location>
</feature>
<dbReference type="OrthoDB" id="8981782at2759"/>
<evidence type="ECO:0000256" key="1">
    <source>
        <dbReference type="ARBA" id="ARBA00004173"/>
    </source>
</evidence>
<dbReference type="InterPro" id="IPR036549">
    <property type="entry name" value="CX6/COA6-like_sf"/>
</dbReference>
<dbReference type="InterPro" id="IPR048280">
    <property type="entry name" value="COX6B-like"/>
</dbReference>
<dbReference type="InterPro" id="IPR003213">
    <property type="entry name" value="Cyt_c_oxidase_su6B"/>
</dbReference>
<evidence type="ECO:0000256" key="2">
    <source>
        <dbReference type="ARBA" id="ARBA00023128"/>
    </source>
</evidence>
<name>A0A9D3P8D2_9TELE</name>
<protein>
    <recommendedName>
        <fullName evidence="4">Cytochrome c oxidase subunit 6B1</fullName>
    </recommendedName>
    <alternativeName>
        <fullName evidence="5">Cytochrome c oxidase subunit VIb isoform 1</fullName>
    </alternativeName>
</protein>
<reference evidence="8 9" key="1">
    <citation type="submission" date="2021-06" db="EMBL/GenBank/DDBJ databases">
        <title>Chromosome-level genome assembly of the red-tail catfish (Hemibagrus wyckioides).</title>
        <authorList>
            <person name="Shao F."/>
        </authorList>
    </citation>
    <scope>NUCLEOTIDE SEQUENCE [LARGE SCALE GENOMIC DNA]</scope>
    <source>
        <strain evidence="8">EC202008001</strain>
        <tissue evidence="8">Blood</tissue>
    </source>
</reference>
<gene>
    <name evidence="8" type="ORF">KOW79_001139</name>
</gene>
<keyword evidence="9" id="KW-1185">Reference proteome</keyword>
<dbReference type="GO" id="GO:0045277">
    <property type="term" value="C:respiratory chain complex IV"/>
    <property type="evidence" value="ECO:0007669"/>
    <property type="project" value="InterPro"/>
</dbReference>
<feature type="coiled-coil region" evidence="6">
    <location>
        <begin position="264"/>
        <end position="318"/>
    </location>
</feature>
<feature type="coiled-coil region" evidence="6">
    <location>
        <begin position="16"/>
        <end position="154"/>
    </location>
</feature>
<dbReference type="Gene3D" id="1.10.10.140">
    <property type="entry name" value="Cytochrome c oxidase, subunit VIb"/>
    <property type="match status" value="1"/>
</dbReference>
<comment type="caution">
    <text evidence="8">The sequence shown here is derived from an EMBL/GenBank/DDBJ whole genome shotgun (WGS) entry which is preliminary data.</text>
</comment>
<dbReference type="EMBL" id="JAHKSW010000001">
    <property type="protein sequence ID" value="KAG7336446.1"/>
    <property type="molecule type" value="Genomic_DNA"/>
</dbReference>
<proteinExistence type="predicted"/>
<keyword evidence="6" id="KW-0175">Coiled coil</keyword>
<evidence type="ECO:0000256" key="3">
    <source>
        <dbReference type="ARBA" id="ARBA00023157"/>
    </source>
</evidence>
<evidence type="ECO:0000256" key="4">
    <source>
        <dbReference type="ARBA" id="ARBA00040060"/>
    </source>
</evidence>
<dbReference type="CDD" id="cd00926">
    <property type="entry name" value="Cyt_c_Oxidase_VIb"/>
    <property type="match status" value="1"/>
</dbReference>
<organism evidence="8 9">
    <name type="scientific">Hemibagrus wyckioides</name>
    <dbReference type="NCBI Taxonomy" id="337641"/>
    <lineage>
        <taxon>Eukaryota</taxon>
        <taxon>Metazoa</taxon>
        <taxon>Chordata</taxon>
        <taxon>Craniata</taxon>
        <taxon>Vertebrata</taxon>
        <taxon>Euteleostomi</taxon>
        <taxon>Actinopterygii</taxon>
        <taxon>Neopterygii</taxon>
        <taxon>Teleostei</taxon>
        <taxon>Ostariophysi</taxon>
        <taxon>Siluriformes</taxon>
        <taxon>Bagridae</taxon>
        <taxon>Hemibagrus</taxon>
    </lineage>
</organism>
<keyword evidence="2" id="KW-0496">Mitochondrion</keyword>
<dbReference type="PANTHER" id="PTHR11387">
    <property type="entry name" value="CYTOCHROME C OXIDASE SUBUNIT 6B"/>
    <property type="match status" value="1"/>
</dbReference>
<sequence>MEALLKERDEMEKRFLADKDSLVLELEEVKEKMEKEKERLLELQRRESEVREAQMREEMEALLKERDEMRRRFQADKDSLMLQLEEERRNMEEETEWFYEKQKIAEDSWKKHSEELEQIFLQEEKKLEAMTTEVDNLKETVEELKQKARNMDPETREGLKEVDKRLKNFGPRWFQKLRKRKNIKRRQDLEKEIERLELQLRDSKAREARSTEVINVLVKERVKMKRHLELGLIIDVFQTSSYASQEKRELMESKEREVQSTEVINALVKEREELKKELQEEKRRMVLELEKERKNMEKEKNKERFEHLSRKRQAMEELLLVNELRRRSQAEKERMEQKPLEMAPMQEMTEELEAGEKKELETADKKLKRFSIPSFQKLRKKKNNTKDSQQMKKEQLHDRGEGVMAEDIQQKLQQYRTAPFDARFPNQNQTRNCWQNYLDYYRCNKALEAKGVDTAPCDWYKRVYKSLCPISWIEKWDTQRDEGTFPGKI</sequence>
<feature type="compositionally biased region" description="Basic and acidic residues" evidence="7">
    <location>
        <begin position="389"/>
        <end position="401"/>
    </location>
</feature>
<feature type="coiled-coil region" evidence="6">
    <location>
        <begin position="179"/>
        <end position="206"/>
    </location>
</feature>
<evidence type="ECO:0000256" key="7">
    <source>
        <dbReference type="SAM" id="MobiDB-lite"/>
    </source>
</evidence>